<dbReference type="CDD" id="cd11304">
    <property type="entry name" value="Cadherin_repeat"/>
    <property type="match status" value="1"/>
</dbReference>
<dbReference type="GO" id="GO:0016020">
    <property type="term" value="C:membrane"/>
    <property type="evidence" value="ECO:0007669"/>
    <property type="project" value="InterPro"/>
</dbReference>
<dbReference type="NCBIfam" id="TIGR03661">
    <property type="entry name" value="T1SS_VCA0849"/>
    <property type="match status" value="1"/>
</dbReference>
<dbReference type="EMBL" id="CAADEY010000032">
    <property type="protein sequence ID" value="VFJ51636.1"/>
    <property type="molecule type" value="Genomic_DNA"/>
</dbReference>
<protein>
    <submittedName>
        <fullName evidence="3">Type I secretion C-terminal target domain (VC_A0849 subclass)</fullName>
    </submittedName>
</protein>
<dbReference type="PROSITE" id="PS50268">
    <property type="entry name" value="CADHERIN_2"/>
    <property type="match status" value="1"/>
</dbReference>
<dbReference type="InterPro" id="IPR001343">
    <property type="entry name" value="Hemolysn_Ca-bd"/>
</dbReference>
<dbReference type="GO" id="GO:0007156">
    <property type="term" value="P:homophilic cell adhesion via plasma membrane adhesion molecules"/>
    <property type="evidence" value="ECO:0007669"/>
    <property type="project" value="InterPro"/>
</dbReference>
<dbReference type="InterPro" id="IPR018511">
    <property type="entry name" value="Hemolysin-typ_Ca-bd_CS"/>
</dbReference>
<dbReference type="InterPro" id="IPR002126">
    <property type="entry name" value="Cadherin-like_dom"/>
</dbReference>
<feature type="domain" description="Cadherin" evidence="2">
    <location>
        <begin position="1"/>
        <end position="59"/>
    </location>
</feature>
<dbReference type="GO" id="GO:0005509">
    <property type="term" value="F:calcium ion binding"/>
    <property type="evidence" value="ECO:0007669"/>
    <property type="project" value="InterPro"/>
</dbReference>
<name>A0A450SFJ0_9GAMM</name>
<dbReference type="SUPFAM" id="SSF49313">
    <property type="entry name" value="Cadherin-like"/>
    <property type="match status" value="1"/>
</dbReference>
<reference evidence="3" key="1">
    <citation type="submission" date="2019-02" db="EMBL/GenBank/DDBJ databases">
        <authorList>
            <person name="Gruber-Vodicka R. H."/>
            <person name="Seah K. B. B."/>
        </authorList>
    </citation>
    <scope>NUCLEOTIDE SEQUENCE</scope>
    <source>
        <strain evidence="3">BECK_DK161</strain>
    </source>
</reference>
<proteinExistence type="predicted"/>
<dbReference type="PROSITE" id="PS00330">
    <property type="entry name" value="HEMOLYSIN_CALCIUM"/>
    <property type="match status" value="1"/>
</dbReference>
<dbReference type="Gene3D" id="2.150.10.10">
    <property type="entry name" value="Serralysin-like metalloprotease, C-terminal"/>
    <property type="match status" value="1"/>
</dbReference>
<sequence length="176" mass="18762">MFTVDSDSGAILLAGFLDYETADKYQITVQATDFGGLVSDPEQVDITVTDVAPEDNDTLHGGDGQDLLLGGDGHDILYGEEDADIFYFRDEDSGTDTIRDFDAAEGDRIDIAEFLEDYDAASDDIHDYIGTAQKGGDTYLNINPDGMGSDATTVAILEGVSTTLDDLLDGGNLVTV</sequence>
<dbReference type="AlphaFoldDB" id="A0A450SFJ0"/>
<evidence type="ECO:0000256" key="1">
    <source>
        <dbReference type="ARBA" id="ARBA00022837"/>
    </source>
</evidence>
<dbReference type="Pfam" id="PF00353">
    <property type="entry name" value="HemolysinCabind"/>
    <property type="match status" value="1"/>
</dbReference>
<dbReference type="SUPFAM" id="SSF51120">
    <property type="entry name" value="beta-Roll"/>
    <property type="match status" value="1"/>
</dbReference>
<dbReference type="InterPro" id="IPR011049">
    <property type="entry name" value="Serralysin-like_metalloprot_C"/>
</dbReference>
<dbReference type="InterPro" id="IPR019960">
    <property type="entry name" value="T1SS_VCA0849"/>
</dbReference>
<gene>
    <name evidence="3" type="ORF">BECKDK2373C_GA0170839_103230</name>
</gene>
<dbReference type="InterPro" id="IPR015919">
    <property type="entry name" value="Cadherin-like_sf"/>
</dbReference>
<accession>A0A450SFJ0</accession>
<evidence type="ECO:0000259" key="2">
    <source>
        <dbReference type="PROSITE" id="PS50268"/>
    </source>
</evidence>
<evidence type="ECO:0000313" key="3">
    <source>
        <dbReference type="EMBL" id="VFJ51636.1"/>
    </source>
</evidence>
<keyword evidence="1" id="KW-0106">Calcium</keyword>
<dbReference type="Gene3D" id="2.60.40.60">
    <property type="entry name" value="Cadherins"/>
    <property type="match status" value="1"/>
</dbReference>
<organism evidence="3">
    <name type="scientific">Candidatus Kentrum sp. DK</name>
    <dbReference type="NCBI Taxonomy" id="2126562"/>
    <lineage>
        <taxon>Bacteria</taxon>
        <taxon>Pseudomonadati</taxon>
        <taxon>Pseudomonadota</taxon>
        <taxon>Gammaproteobacteria</taxon>
        <taxon>Candidatus Kentrum</taxon>
    </lineage>
</organism>